<evidence type="ECO:0000256" key="11">
    <source>
        <dbReference type="ARBA" id="ARBA00023033"/>
    </source>
</evidence>
<evidence type="ECO:0000256" key="14">
    <source>
        <dbReference type="RuleBase" id="RU000461"/>
    </source>
</evidence>
<evidence type="ECO:0000256" key="1">
    <source>
        <dbReference type="ARBA" id="ARBA00001971"/>
    </source>
</evidence>
<dbReference type="GO" id="GO:0005789">
    <property type="term" value="C:endoplasmic reticulum membrane"/>
    <property type="evidence" value="ECO:0007669"/>
    <property type="project" value="UniProtKB-SubCell"/>
</dbReference>
<evidence type="ECO:0000256" key="13">
    <source>
        <dbReference type="PIRSR" id="PIRSR602402-1"/>
    </source>
</evidence>
<dbReference type="Proteomes" id="UP001159042">
    <property type="component" value="Unassembled WGS sequence"/>
</dbReference>
<keyword evidence="12 15" id="KW-0472">Membrane</keyword>
<dbReference type="Gene3D" id="1.10.630.10">
    <property type="entry name" value="Cytochrome P450"/>
    <property type="match status" value="1"/>
</dbReference>
<name>A0AAV8VPY8_9CUCU</name>
<keyword evidence="15" id="KW-0812">Transmembrane</keyword>
<dbReference type="SUPFAM" id="SSF48264">
    <property type="entry name" value="Cytochrome P450"/>
    <property type="match status" value="1"/>
</dbReference>
<sequence>MKPCSFVLLVKRIKPTFDEFNIRMFALILLTALGAFLVYYFIVKPYRYWTDRGVKQGNPIWLFGDNWDNIIRKESIAGMVTRLYNQFPGCRYSGIYQFLTPTLLVRDLDLIKQITVKDFDHFTDHRPFLPQDTDPLWSKNLVALNGDKWRDMRTILSPSFTSSKMRSIFVIIQECAENFVKHFLDKNEDVVEIEFKDTFTRFTNDVIASTAFGIQVDSLGQPDNLFYFMGKEATDFSGFWRNFKILGFFIVPKLYEVTLFSKKVTKFFKKIVGDTLKLREEKGIVRSDMIQLLVEARKGKQSHDDTDIIDTGFSVAQESDLTKPSSRIKTHKELSDMDITAQAMIFLFGGFDTASGLMCFLAYELATNPDVQDKLRKEVRDTLEECEGKLTYESLLKMKYMDMVVSECLRKWPNAVVTDRICTKPYTIKPVFPEEKPVHLQKGDLILLPMCAIHHDPRYYPNPERFDPERFNDENKGKIKPYTYFPFGLGPRNCIGS</sequence>
<evidence type="ECO:0000256" key="12">
    <source>
        <dbReference type="ARBA" id="ARBA00023136"/>
    </source>
</evidence>
<dbReference type="PANTHER" id="PTHR24292">
    <property type="entry name" value="CYTOCHROME P450"/>
    <property type="match status" value="1"/>
</dbReference>
<protein>
    <recommendedName>
        <fullName evidence="18">Cytochrome P450</fullName>
    </recommendedName>
</protein>
<evidence type="ECO:0000256" key="5">
    <source>
        <dbReference type="ARBA" id="ARBA00022617"/>
    </source>
</evidence>
<dbReference type="EMBL" id="JANEYG010000045">
    <property type="protein sequence ID" value="KAJ8916090.1"/>
    <property type="molecule type" value="Genomic_DNA"/>
</dbReference>
<evidence type="ECO:0000256" key="7">
    <source>
        <dbReference type="ARBA" id="ARBA00022824"/>
    </source>
</evidence>
<comment type="caution">
    <text evidence="16">The sequence shown here is derived from an EMBL/GenBank/DDBJ whole genome shotgun (WGS) entry which is preliminary data.</text>
</comment>
<organism evidence="16 17">
    <name type="scientific">Exocentrus adspersus</name>
    <dbReference type="NCBI Taxonomy" id="1586481"/>
    <lineage>
        <taxon>Eukaryota</taxon>
        <taxon>Metazoa</taxon>
        <taxon>Ecdysozoa</taxon>
        <taxon>Arthropoda</taxon>
        <taxon>Hexapoda</taxon>
        <taxon>Insecta</taxon>
        <taxon>Pterygota</taxon>
        <taxon>Neoptera</taxon>
        <taxon>Endopterygota</taxon>
        <taxon>Coleoptera</taxon>
        <taxon>Polyphaga</taxon>
        <taxon>Cucujiformia</taxon>
        <taxon>Chrysomeloidea</taxon>
        <taxon>Cerambycidae</taxon>
        <taxon>Lamiinae</taxon>
        <taxon>Acanthocinini</taxon>
        <taxon>Exocentrus</taxon>
    </lineage>
</organism>
<dbReference type="CDD" id="cd11056">
    <property type="entry name" value="CYP6-like"/>
    <property type="match status" value="1"/>
</dbReference>
<dbReference type="InterPro" id="IPR017972">
    <property type="entry name" value="Cyt_P450_CS"/>
</dbReference>
<feature type="binding site" description="axial binding residue" evidence="13">
    <location>
        <position position="494"/>
    </location>
    <ligand>
        <name>heme</name>
        <dbReference type="ChEBI" id="CHEBI:30413"/>
    </ligand>
    <ligandPart>
        <name>Fe</name>
        <dbReference type="ChEBI" id="CHEBI:18248"/>
    </ligandPart>
</feature>
<proteinExistence type="inferred from homology"/>
<feature type="non-terminal residue" evidence="16">
    <location>
        <position position="497"/>
    </location>
</feature>
<evidence type="ECO:0000313" key="16">
    <source>
        <dbReference type="EMBL" id="KAJ8916090.1"/>
    </source>
</evidence>
<keyword evidence="7" id="KW-0256">Endoplasmic reticulum</keyword>
<keyword evidence="6 13" id="KW-0479">Metal-binding</keyword>
<reference evidence="16 17" key="1">
    <citation type="journal article" date="2023" name="Insect Mol. Biol.">
        <title>Genome sequencing provides insights into the evolution of gene families encoding plant cell wall-degrading enzymes in longhorned beetles.</title>
        <authorList>
            <person name="Shin N.R."/>
            <person name="Okamura Y."/>
            <person name="Kirsch R."/>
            <person name="Pauchet Y."/>
        </authorList>
    </citation>
    <scope>NUCLEOTIDE SEQUENCE [LARGE SCALE GENOMIC DNA]</scope>
    <source>
        <strain evidence="16">EAD_L_NR</strain>
    </source>
</reference>
<evidence type="ECO:0008006" key="18">
    <source>
        <dbReference type="Google" id="ProtNLM"/>
    </source>
</evidence>
<dbReference type="InterPro" id="IPR036396">
    <property type="entry name" value="Cyt_P450_sf"/>
</dbReference>
<evidence type="ECO:0000256" key="6">
    <source>
        <dbReference type="ARBA" id="ARBA00022723"/>
    </source>
</evidence>
<dbReference type="FunFam" id="1.10.630.10:FF:000042">
    <property type="entry name" value="Cytochrome P450"/>
    <property type="match status" value="1"/>
</dbReference>
<evidence type="ECO:0000256" key="10">
    <source>
        <dbReference type="ARBA" id="ARBA00023004"/>
    </source>
</evidence>
<dbReference type="Pfam" id="PF00067">
    <property type="entry name" value="p450"/>
    <property type="match status" value="1"/>
</dbReference>
<dbReference type="AlphaFoldDB" id="A0AAV8VPY8"/>
<dbReference type="GO" id="GO:0005506">
    <property type="term" value="F:iron ion binding"/>
    <property type="evidence" value="ECO:0007669"/>
    <property type="project" value="InterPro"/>
</dbReference>
<dbReference type="PRINTS" id="PR00464">
    <property type="entry name" value="EP450II"/>
</dbReference>
<keyword evidence="17" id="KW-1185">Reference proteome</keyword>
<comment type="similarity">
    <text evidence="4 14">Belongs to the cytochrome P450 family.</text>
</comment>
<accession>A0AAV8VPY8</accession>
<keyword evidence="5 13" id="KW-0349">Heme</keyword>
<evidence type="ECO:0000256" key="9">
    <source>
        <dbReference type="ARBA" id="ARBA00023002"/>
    </source>
</evidence>
<dbReference type="PRINTS" id="PR00385">
    <property type="entry name" value="P450"/>
</dbReference>
<comment type="cofactor">
    <cofactor evidence="1 13">
        <name>heme</name>
        <dbReference type="ChEBI" id="CHEBI:30413"/>
    </cofactor>
</comment>
<keyword evidence="9 14" id="KW-0560">Oxidoreductase</keyword>
<evidence type="ECO:0000256" key="3">
    <source>
        <dbReference type="ARBA" id="ARBA00004406"/>
    </source>
</evidence>
<evidence type="ECO:0000256" key="8">
    <source>
        <dbReference type="ARBA" id="ARBA00022848"/>
    </source>
</evidence>
<dbReference type="InterPro" id="IPR002402">
    <property type="entry name" value="Cyt_P450_E_grp-II"/>
</dbReference>
<gene>
    <name evidence="16" type="ORF">NQ315_004456</name>
</gene>
<keyword evidence="8" id="KW-0492">Microsome</keyword>
<dbReference type="InterPro" id="IPR001128">
    <property type="entry name" value="Cyt_P450"/>
</dbReference>
<evidence type="ECO:0000256" key="15">
    <source>
        <dbReference type="SAM" id="Phobius"/>
    </source>
</evidence>
<keyword evidence="15" id="KW-1133">Transmembrane helix</keyword>
<dbReference type="PANTHER" id="PTHR24292:SF54">
    <property type="entry name" value="CYP9F3-RELATED"/>
    <property type="match status" value="1"/>
</dbReference>
<keyword evidence="10 13" id="KW-0408">Iron</keyword>
<evidence type="ECO:0000256" key="4">
    <source>
        <dbReference type="ARBA" id="ARBA00010617"/>
    </source>
</evidence>
<comment type="subcellular location">
    <subcellularLocation>
        <location evidence="3">Endoplasmic reticulum membrane</location>
        <topology evidence="3">Peripheral membrane protein</topology>
    </subcellularLocation>
    <subcellularLocation>
        <location evidence="2">Microsome membrane</location>
        <topology evidence="2">Peripheral membrane protein</topology>
    </subcellularLocation>
</comment>
<evidence type="ECO:0000256" key="2">
    <source>
        <dbReference type="ARBA" id="ARBA00004174"/>
    </source>
</evidence>
<feature type="transmembrane region" description="Helical" evidence="15">
    <location>
        <begin position="20"/>
        <end position="42"/>
    </location>
</feature>
<dbReference type="GO" id="GO:0020037">
    <property type="term" value="F:heme binding"/>
    <property type="evidence" value="ECO:0007669"/>
    <property type="project" value="InterPro"/>
</dbReference>
<evidence type="ECO:0000313" key="17">
    <source>
        <dbReference type="Proteomes" id="UP001159042"/>
    </source>
</evidence>
<dbReference type="GO" id="GO:0016705">
    <property type="term" value="F:oxidoreductase activity, acting on paired donors, with incorporation or reduction of molecular oxygen"/>
    <property type="evidence" value="ECO:0007669"/>
    <property type="project" value="InterPro"/>
</dbReference>
<dbReference type="PROSITE" id="PS00086">
    <property type="entry name" value="CYTOCHROME_P450"/>
    <property type="match status" value="1"/>
</dbReference>
<dbReference type="GO" id="GO:0004497">
    <property type="term" value="F:monooxygenase activity"/>
    <property type="evidence" value="ECO:0007669"/>
    <property type="project" value="UniProtKB-KW"/>
</dbReference>
<dbReference type="InterPro" id="IPR050476">
    <property type="entry name" value="Insect_CytP450_Detox"/>
</dbReference>
<keyword evidence="11 14" id="KW-0503">Monooxygenase</keyword>